<evidence type="ECO:0000256" key="21">
    <source>
        <dbReference type="ARBA" id="ARBA00034018"/>
    </source>
</evidence>
<feature type="domain" description="ABC transporter" evidence="33">
    <location>
        <begin position="1200"/>
        <end position="1432"/>
    </location>
</feature>
<keyword evidence="8" id="KW-1003">Cell membrane</keyword>
<keyword evidence="17" id="KW-0333">Golgi apparatus</keyword>
<evidence type="ECO:0000256" key="11">
    <source>
        <dbReference type="ARBA" id="ARBA00022737"/>
    </source>
</evidence>
<evidence type="ECO:0000256" key="14">
    <source>
        <dbReference type="ARBA" id="ARBA00022840"/>
    </source>
</evidence>
<evidence type="ECO:0000256" key="3">
    <source>
        <dbReference type="ARBA" id="ARBA00004554"/>
    </source>
</evidence>
<dbReference type="Gene3D" id="3.40.50.300">
    <property type="entry name" value="P-loop containing nucleotide triphosphate hydrolases"/>
    <property type="match status" value="2"/>
</dbReference>
<dbReference type="InterPro" id="IPR011527">
    <property type="entry name" value="ABC1_TM_dom"/>
</dbReference>
<feature type="transmembrane region" description="Helical" evidence="31">
    <location>
        <begin position="307"/>
        <end position="329"/>
    </location>
</feature>
<dbReference type="PROSITE" id="PS00211">
    <property type="entry name" value="ABC_TRANSPORTER_1"/>
    <property type="match status" value="2"/>
</dbReference>
<dbReference type="Pfam" id="PF00005">
    <property type="entry name" value="ABC_tran"/>
    <property type="match status" value="2"/>
</dbReference>
<evidence type="ECO:0000313" key="35">
    <source>
        <dbReference type="Ensembl" id="ENSSFOP00015069042.1"/>
    </source>
</evidence>
<evidence type="ECO:0000256" key="26">
    <source>
        <dbReference type="ARBA" id="ARBA00052708"/>
    </source>
</evidence>
<evidence type="ECO:0000256" key="25">
    <source>
        <dbReference type="ARBA" id="ARBA00052576"/>
    </source>
</evidence>
<evidence type="ECO:0000259" key="34">
    <source>
        <dbReference type="PROSITE" id="PS50929"/>
    </source>
</evidence>
<feature type="transmembrane region" description="Helical" evidence="31">
    <location>
        <begin position="417"/>
        <end position="440"/>
    </location>
</feature>
<comment type="catalytic activity">
    <reaction evidence="24">
        <text>3',5'-cyclic AMP(in) + ATP + H2O = 3',5'-cyclic AMP(out) + ADP + phosphate + H(+)</text>
        <dbReference type="Rhea" id="RHEA:66184"/>
        <dbReference type="ChEBI" id="CHEBI:15377"/>
        <dbReference type="ChEBI" id="CHEBI:15378"/>
        <dbReference type="ChEBI" id="CHEBI:30616"/>
        <dbReference type="ChEBI" id="CHEBI:43474"/>
        <dbReference type="ChEBI" id="CHEBI:58165"/>
        <dbReference type="ChEBI" id="CHEBI:456216"/>
    </reaction>
    <physiologicalReaction direction="left-to-right" evidence="24">
        <dbReference type="Rhea" id="RHEA:66185"/>
    </physiologicalReaction>
</comment>
<sequence length="1442" mass="159998">MDRVCELLCVFCIFVHLGCAPVTIESAGQESSLSAPIFSPTLSPSLSLYLQTYCPNCPQCIGCSDALETAARAEGGLPLDGGCPPHLKEDEEGGRSKYHHSMSVLKPFRSTSKHLHPVDNAGLFSFMTFSWMTPLVVRAYRQGQLFLEDIWDVSRWESSEVNRNRLAGLWEAECRAQGHQASLHHVVWAFCRTRLLLSIVCLMVTQLAGFSGPAFVVKRLLEYTQRVQPDLPYGLLLVLGLLATELVRSWSLALTWALNYRTGTRLRGAILTMAFHKILRLRSIRDKSVGELINMCSSDGQRMFEAAAVGSLLAGGPLIAVLGMVYNLAILGPTSLLGSAVFILFYPAMMFSSRLTAYFRRKGVAVTDRRVQKMNEILNYVKFIKMYAWVKPFSQDVRRIREEERLILARTGYFQSVTVGVAPIVVVIASVATFSAHMLLGFDLTAAQAFTVVTVFNAMTFALKVTPFSVKSLSEASVAMERFKSLLLMPEVETIRARPQCPGVAVELSGASFAWETGGHSAQPTPRGTPSVGVAQRRGHKKVQEGLGRSEVLGEQSGQLLAEGEMPLGPGDESTPIPTVSQRLQRTLHCIDLTVPEGKLLGICGSVGSGKTSLISAILGQMTLLEGRVAVSGDFAYVAQQAWILNSTLRDNILFGKEYEEERYHMVLSTCCLRPDLAILPNGDLTEIGERGANLSGGQRQRISLARALYSNRAIYILDDPLSALDAHVGNHIFNNVIKKQLRQKTTLFVTHQLQYLVDCDEIIFMRDGSIVEQGNHESLMNLNGDYAAMFNNLQLGEAPCIEVNSGNSLKKPVEAKAGSVKKEKPANKNNADQLMQVEERGRGSVPWEVYRVYIQASGGPLLALLILTLFVLNVGSTAFSNWWLSYWIKQGSGNTTVWLGNNSVVSSSMRDHPKMHYYAAIYSLSMGVMLLFKLVRGIAFVKWTLRASSRLHEELFRKILRSPMKFFDTTPTARILNRFSKDMDEVDTRLPFQAEMFIQNVILVFFCLGVIGCVFPWFLVAVGPLVLLFTLLHIVSRIFIRELKRLDNVTQSPFLSHITSSIQGLTSLHAYGKGDEFLVRYQELLDQNQAPFYLFSCAMRWLAIRLDVISVALISITALMIVLMHGKIPPAYAGLAISYAVQLTGLFQFTVRLASETEARFTSVERIHHYIQSLALEAPARIKNKAPSADWPQEGEIVFQETEMRYRENLPLVLKKLSCTIRPKEKVGIVGRTGSGKSSLGVVLFRLVEPCGGTIKIDGVNICDIGLADLRSKLSIIPQEPVLFSGTVRSNLDPFSQYSEGQIWDALERTHMKECVSQLPLKLESEVVENGENFSVGERQLLCVARALLRQCKVLILDEATAAMDAETDLLIQETIRNAFQDCTTLTIAHRLHTVLSCDRIMVLNQGQVVEFDEPSKLLANENSRFCAMLAAVENKISVRG</sequence>
<dbReference type="InterPro" id="IPR036640">
    <property type="entry name" value="ABC1_TM_sf"/>
</dbReference>
<dbReference type="FunFam" id="1.20.1560.10:FF:000012">
    <property type="entry name" value="ATP binding cassette subfamily C member 5"/>
    <property type="match status" value="1"/>
</dbReference>
<reference evidence="35" key="2">
    <citation type="submission" date="2025-08" db="UniProtKB">
        <authorList>
            <consortium name="Ensembl"/>
        </authorList>
    </citation>
    <scope>IDENTIFICATION</scope>
</reference>
<keyword evidence="14" id="KW-0067">ATP-binding</keyword>
<feature type="transmembrane region" description="Helical" evidence="31">
    <location>
        <begin position="446"/>
        <end position="463"/>
    </location>
</feature>
<evidence type="ECO:0000313" key="36">
    <source>
        <dbReference type="Proteomes" id="UP000694397"/>
    </source>
</evidence>
<dbReference type="SUPFAM" id="SSF90123">
    <property type="entry name" value="ABC transporter transmembrane region"/>
    <property type="match status" value="2"/>
</dbReference>
<comment type="similarity">
    <text evidence="5">Belongs to the ABC transporter superfamily. ABCC family. Conjugate transporter (TC 3.A.1.208) subfamily.</text>
</comment>
<comment type="subcellular location">
    <subcellularLocation>
        <location evidence="1">Apical cell membrane</location>
        <topology evidence="1">Multi-pass membrane protein</topology>
    </subcellularLocation>
    <subcellularLocation>
        <location evidence="3">Basolateral cell membrane</location>
        <topology evidence="3">Multi-pass membrane protein</topology>
    </subcellularLocation>
    <subcellularLocation>
        <location evidence="2">Cytoplasmic granule</location>
    </subcellularLocation>
    <subcellularLocation>
        <location evidence="4">Endosome membrane</location>
    </subcellularLocation>
    <subcellularLocation>
        <location evidence="20">Golgi apparatus lumen</location>
    </subcellularLocation>
</comment>
<evidence type="ECO:0000256" key="7">
    <source>
        <dbReference type="ARBA" id="ARBA00022448"/>
    </source>
</evidence>
<dbReference type="GO" id="GO:0010008">
    <property type="term" value="C:endosome membrane"/>
    <property type="evidence" value="ECO:0007669"/>
    <property type="project" value="UniProtKB-SubCell"/>
</dbReference>
<feature type="transmembrane region" description="Helical" evidence="31">
    <location>
        <begin position="236"/>
        <end position="258"/>
    </location>
</feature>
<evidence type="ECO:0000256" key="23">
    <source>
        <dbReference type="ARBA" id="ARBA00050745"/>
    </source>
</evidence>
<dbReference type="InterPro" id="IPR017871">
    <property type="entry name" value="ABC_transporter-like_CS"/>
</dbReference>
<dbReference type="CDD" id="cd18592">
    <property type="entry name" value="ABC_6TM_MRP5_8_9_D1"/>
    <property type="match status" value="1"/>
</dbReference>
<dbReference type="Gene3D" id="1.20.1560.10">
    <property type="entry name" value="ABC transporter type 1, transmembrane domain"/>
    <property type="match status" value="2"/>
</dbReference>
<dbReference type="GO" id="GO:0005796">
    <property type="term" value="C:Golgi lumen"/>
    <property type="evidence" value="ECO:0007669"/>
    <property type="project" value="UniProtKB-SubCell"/>
</dbReference>
<keyword evidence="18 31" id="KW-0472">Membrane</keyword>
<dbReference type="FunFam" id="3.40.50.300:FF:000605">
    <property type="entry name" value="multidrug resistance-associated protein 5 isoform X1"/>
    <property type="match status" value="1"/>
</dbReference>
<comment type="catalytic activity">
    <reaction evidence="25">
        <text>N-acetyl-L-aspartyl-L-glutamyl-L-glutamate(in) + ATP + H2O = N-acetyl-L-aspartyl-L-glutamyl-L-glutamate(out) + ADP + phosphate + H(+)</text>
        <dbReference type="Rhea" id="RHEA:66732"/>
        <dbReference type="ChEBI" id="CHEBI:15377"/>
        <dbReference type="ChEBI" id="CHEBI:15378"/>
        <dbReference type="ChEBI" id="CHEBI:30616"/>
        <dbReference type="ChEBI" id="CHEBI:43474"/>
        <dbReference type="ChEBI" id="CHEBI:76935"/>
        <dbReference type="ChEBI" id="CHEBI:456216"/>
    </reaction>
    <physiologicalReaction direction="left-to-right" evidence="25">
        <dbReference type="Rhea" id="RHEA:66733"/>
    </physiologicalReaction>
</comment>
<feature type="transmembrane region" description="Helical" evidence="31">
    <location>
        <begin position="916"/>
        <end position="936"/>
    </location>
</feature>
<comment type="catalytic activity">
    <reaction evidence="22">
        <text>(2S)-2-[5-amino-1-(beta-D-ribosyl)imidazole-4-carboxamido]succinate(in) + ATP + H2O = (2S)-2-[5-amino-1-(beta-D-ribosyl)imidazole-4-carboxamido]succinate(out) + ADP + phosphate + H(+)</text>
        <dbReference type="Rhea" id="RHEA:66752"/>
        <dbReference type="ChEBI" id="CHEBI:15377"/>
        <dbReference type="ChEBI" id="CHEBI:15378"/>
        <dbReference type="ChEBI" id="CHEBI:30616"/>
        <dbReference type="ChEBI" id="CHEBI:43474"/>
        <dbReference type="ChEBI" id="CHEBI:167466"/>
        <dbReference type="ChEBI" id="CHEBI:456216"/>
    </reaction>
    <physiologicalReaction direction="left-to-right" evidence="22">
        <dbReference type="Rhea" id="RHEA:66753"/>
    </physiologicalReaction>
</comment>
<dbReference type="CDD" id="cd03244">
    <property type="entry name" value="ABCC_MRP_domain2"/>
    <property type="match status" value="1"/>
</dbReference>
<evidence type="ECO:0000256" key="16">
    <source>
        <dbReference type="ARBA" id="ARBA00022989"/>
    </source>
</evidence>
<comment type="catalytic activity">
    <reaction evidence="21">
        <text>ATP + H2O + xenobioticSide 1 = ADP + phosphate + xenobioticSide 2.</text>
        <dbReference type="EC" id="7.6.2.2"/>
    </reaction>
</comment>
<proteinExistence type="inferred from homology"/>
<keyword evidence="7" id="KW-0813">Transport</keyword>
<feature type="domain" description="ABC transmembrane type-1" evidence="34">
    <location>
        <begin position="865"/>
        <end position="1160"/>
    </location>
</feature>
<evidence type="ECO:0000256" key="15">
    <source>
        <dbReference type="ARBA" id="ARBA00022967"/>
    </source>
</evidence>
<dbReference type="InterPro" id="IPR050173">
    <property type="entry name" value="ABC_transporter_C-like"/>
</dbReference>
<dbReference type="Ensembl" id="ENSSFOT00015081990.1">
    <property type="protein sequence ID" value="ENSSFOP00015069042.1"/>
    <property type="gene ID" value="ENSSFOG00015017938.2"/>
</dbReference>
<dbReference type="GO" id="GO:0008559">
    <property type="term" value="F:ABC-type xenobiotic transporter activity"/>
    <property type="evidence" value="ECO:0007669"/>
    <property type="project" value="UniProtKB-EC"/>
</dbReference>
<name>A0A8C9W2H4_SCLFO</name>
<keyword evidence="32" id="KW-0732">Signal</keyword>
<feature type="transmembrane region" description="Helical" evidence="31">
    <location>
        <begin position="998"/>
        <end position="1019"/>
    </location>
</feature>
<evidence type="ECO:0000256" key="17">
    <source>
        <dbReference type="ARBA" id="ARBA00023034"/>
    </source>
</evidence>
<keyword evidence="19" id="KW-0325">Glycoprotein</keyword>
<evidence type="ECO:0000256" key="27">
    <source>
        <dbReference type="ARBA" id="ARBA00052963"/>
    </source>
</evidence>
<comment type="catalytic activity">
    <reaction evidence="23">
        <text>N-acetyl-L-aspartyl-L-glutamate(in) + ATP + H2O = N-acetyl-L-aspartyl-L-glutamate(out) + ADP + phosphate + H(+)</text>
        <dbReference type="Rhea" id="RHEA:66728"/>
        <dbReference type="ChEBI" id="CHEBI:15377"/>
        <dbReference type="ChEBI" id="CHEBI:15378"/>
        <dbReference type="ChEBI" id="CHEBI:30616"/>
        <dbReference type="ChEBI" id="CHEBI:43474"/>
        <dbReference type="ChEBI" id="CHEBI:76931"/>
        <dbReference type="ChEBI" id="CHEBI:456216"/>
    </reaction>
    <physiologicalReaction direction="left-to-right" evidence="23">
        <dbReference type="Rhea" id="RHEA:66729"/>
    </physiologicalReaction>
</comment>
<evidence type="ECO:0000259" key="33">
    <source>
        <dbReference type="PROSITE" id="PS50893"/>
    </source>
</evidence>
<dbReference type="SMART" id="SM00382">
    <property type="entry name" value="AAA"/>
    <property type="match status" value="2"/>
</dbReference>
<dbReference type="PROSITE" id="PS50929">
    <property type="entry name" value="ABC_TM1F"/>
    <property type="match status" value="2"/>
</dbReference>
<evidence type="ECO:0000256" key="6">
    <source>
        <dbReference type="ARBA" id="ARBA00012191"/>
    </source>
</evidence>
<evidence type="ECO:0000256" key="18">
    <source>
        <dbReference type="ARBA" id="ARBA00023136"/>
    </source>
</evidence>
<dbReference type="FunFam" id="1.20.1560.10:FF:000015">
    <property type="entry name" value="multidrug resistance-associated protein 5 isoform X1"/>
    <property type="match status" value="1"/>
</dbReference>
<dbReference type="GeneTree" id="ENSGT00940000155470"/>
<gene>
    <name evidence="35" type="primary">ABCC5</name>
    <name evidence="35" type="synonym">abcc5</name>
</gene>
<dbReference type="PANTHER" id="PTHR24223">
    <property type="entry name" value="ATP-BINDING CASSETTE SUB-FAMILY C"/>
    <property type="match status" value="1"/>
</dbReference>
<feature type="domain" description="ABC transporter" evidence="33">
    <location>
        <begin position="572"/>
        <end position="793"/>
    </location>
</feature>
<feature type="transmembrane region" description="Helical" evidence="31">
    <location>
        <begin position="335"/>
        <end position="352"/>
    </location>
</feature>
<keyword evidence="12" id="KW-0547">Nucleotide-binding</keyword>
<dbReference type="PANTHER" id="PTHR24223:SF196">
    <property type="entry name" value="ATP-BINDING CASSETTE SUB-FAMILY C MEMBER 5"/>
    <property type="match status" value="1"/>
</dbReference>
<dbReference type="OrthoDB" id="6500128at2759"/>
<evidence type="ECO:0000256" key="31">
    <source>
        <dbReference type="SAM" id="Phobius"/>
    </source>
</evidence>
<feature type="transmembrane region" description="Helical" evidence="31">
    <location>
        <begin position="195"/>
        <end position="216"/>
    </location>
</feature>
<keyword evidence="11" id="KW-0677">Repeat</keyword>
<dbReference type="FunFam" id="3.40.50.300:FF:000074">
    <property type="entry name" value="Multidrug resistance-associated protein 5 isoform 1"/>
    <property type="match status" value="1"/>
</dbReference>
<feature type="signal peptide" evidence="32">
    <location>
        <begin position="1"/>
        <end position="20"/>
    </location>
</feature>
<keyword evidence="15" id="KW-1278">Translocase</keyword>
<feature type="chain" id="PRO_5034556660" description="ATP-binding cassette sub-family C member 5" evidence="32">
    <location>
        <begin position="21"/>
        <end position="1442"/>
    </location>
</feature>
<dbReference type="InterPro" id="IPR003593">
    <property type="entry name" value="AAA+_ATPase"/>
</dbReference>
<feature type="transmembrane region" description="Helical" evidence="31">
    <location>
        <begin position="862"/>
        <end position="885"/>
    </location>
</feature>
<evidence type="ECO:0000256" key="1">
    <source>
        <dbReference type="ARBA" id="ARBA00004424"/>
    </source>
</evidence>
<keyword evidence="36" id="KW-1185">Reference proteome</keyword>
<evidence type="ECO:0000256" key="2">
    <source>
        <dbReference type="ARBA" id="ARBA00004463"/>
    </source>
</evidence>
<keyword evidence="13" id="KW-0967">Endosome</keyword>
<dbReference type="PROSITE" id="PS50893">
    <property type="entry name" value="ABC_TRANSPORTER_2"/>
    <property type="match status" value="2"/>
</dbReference>
<evidence type="ECO:0000256" key="19">
    <source>
        <dbReference type="ARBA" id="ARBA00023180"/>
    </source>
</evidence>
<dbReference type="GO" id="GO:0005524">
    <property type="term" value="F:ATP binding"/>
    <property type="evidence" value="ECO:0007669"/>
    <property type="project" value="UniProtKB-KW"/>
</dbReference>
<evidence type="ECO:0000256" key="8">
    <source>
        <dbReference type="ARBA" id="ARBA00022475"/>
    </source>
</evidence>
<keyword evidence="10 31" id="KW-0812">Transmembrane</keyword>
<keyword evidence="16 31" id="KW-1133">Transmembrane helix</keyword>
<accession>A0A8C9W2H4</accession>
<evidence type="ECO:0000256" key="5">
    <source>
        <dbReference type="ARBA" id="ARBA00009726"/>
    </source>
</evidence>
<evidence type="ECO:0000256" key="28">
    <source>
        <dbReference type="ARBA" id="ARBA00069159"/>
    </source>
</evidence>
<dbReference type="EC" id="7.6.2.2" evidence="6"/>
<evidence type="ECO:0000256" key="32">
    <source>
        <dbReference type="SAM" id="SignalP"/>
    </source>
</evidence>
<evidence type="ECO:0000256" key="22">
    <source>
        <dbReference type="ARBA" id="ARBA00050661"/>
    </source>
</evidence>
<evidence type="ECO:0000256" key="9">
    <source>
        <dbReference type="ARBA" id="ARBA00022553"/>
    </source>
</evidence>
<dbReference type="GO" id="GO:0016324">
    <property type="term" value="C:apical plasma membrane"/>
    <property type="evidence" value="ECO:0007669"/>
    <property type="project" value="UniProtKB-SubCell"/>
</dbReference>
<dbReference type="CDD" id="cd18599">
    <property type="entry name" value="ABC_6TM_MRP5_8_9_D2"/>
    <property type="match status" value="1"/>
</dbReference>
<feature type="region of interest" description="Disordered" evidence="30">
    <location>
        <begin position="517"/>
        <end position="537"/>
    </location>
</feature>
<feature type="transmembrane region" description="Helical" evidence="31">
    <location>
        <begin position="121"/>
        <end position="140"/>
    </location>
</feature>
<dbReference type="CDD" id="cd03250">
    <property type="entry name" value="ABCC_MRP_domain1"/>
    <property type="match status" value="1"/>
</dbReference>
<dbReference type="SUPFAM" id="SSF52540">
    <property type="entry name" value="P-loop containing nucleoside triphosphate hydrolases"/>
    <property type="match status" value="2"/>
</dbReference>
<reference evidence="35 36" key="1">
    <citation type="submission" date="2019-04" db="EMBL/GenBank/DDBJ databases">
        <authorList>
            <consortium name="Wellcome Sanger Institute Data Sharing"/>
        </authorList>
    </citation>
    <scope>NUCLEOTIDE SEQUENCE [LARGE SCALE GENOMIC DNA]</scope>
</reference>
<evidence type="ECO:0000256" key="24">
    <source>
        <dbReference type="ARBA" id="ARBA00051604"/>
    </source>
</evidence>
<evidence type="ECO:0000256" key="20">
    <source>
        <dbReference type="ARBA" id="ARBA00023769"/>
    </source>
</evidence>
<evidence type="ECO:0000256" key="29">
    <source>
        <dbReference type="ARBA" id="ARBA00082793"/>
    </source>
</evidence>
<dbReference type="GO" id="GO:0035351">
    <property type="term" value="P:heme transmembrane transport"/>
    <property type="evidence" value="ECO:0007669"/>
    <property type="project" value="Ensembl"/>
</dbReference>
<evidence type="ECO:0000256" key="4">
    <source>
        <dbReference type="ARBA" id="ARBA00004608"/>
    </source>
</evidence>
<protein>
    <recommendedName>
        <fullName evidence="28">ATP-binding cassette sub-family C member 5</fullName>
        <ecNumber evidence="6">7.6.2.2</ecNumber>
    </recommendedName>
    <alternativeName>
        <fullName evidence="29">Multidrug resistance-associated protein 5</fullName>
    </alternativeName>
</protein>
<evidence type="ECO:0000256" key="13">
    <source>
        <dbReference type="ARBA" id="ARBA00022753"/>
    </source>
</evidence>
<dbReference type="InterPro" id="IPR027417">
    <property type="entry name" value="P-loop_NTPase"/>
</dbReference>
<dbReference type="Pfam" id="PF00664">
    <property type="entry name" value="ABC_membrane"/>
    <property type="match status" value="2"/>
</dbReference>
<evidence type="ECO:0000256" key="12">
    <source>
        <dbReference type="ARBA" id="ARBA00022741"/>
    </source>
</evidence>
<organism evidence="35 36">
    <name type="scientific">Scleropages formosus</name>
    <name type="common">Asian bonytongue</name>
    <name type="synonym">Osteoglossum formosum</name>
    <dbReference type="NCBI Taxonomy" id="113540"/>
    <lineage>
        <taxon>Eukaryota</taxon>
        <taxon>Metazoa</taxon>
        <taxon>Chordata</taxon>
        <taxon>Craniata</taxon>
        <taxon>Vertebrata</taxon>
        <taxon>Euteleostomi</taxon>
        <taxon>Actinopterygii</taxon>
        <taxon>Neopterygii</taxon>
        <taxon>Teleostei</taxon>
        <taxon>Osteoglossocephala</taxon>
        <taxon>Osteoglossomorpha</taxon>
        <taxon>Osteoglossiformes</taxon>
        <taxon>Osteoglossidae</taxon>
        <taxon>Scleropages</taxon>
    </lineage>
</organism>
<feature type="domain" description="ABC transmembrane type-1" evidence="34">
    <location>
        <begin position="196"/>
        <end position="475"/>
    </location>
</feature>
<comment type="catalytic activity">
    <reaction evidence="26">
        <text>N-acetyl-L-aspartate(in) + ATP + H2O = N-acetyl-L-aspartate(out) + ADP + phosphate + H(+)</text>
        <dbReference type="Rhea" id="RHEA:66744"/>
        <dbReference type="ChEBI" id="CHEBI:15377"/>
        <dbReference type="ChEBI" id="CHEBI:15378"/>
        <dbReference type="ChEBI" id="CHEBI:16953"/>
        <dbReference type="ChEBI" id="CHEBI:30616"/>
        <dbReference type="ChEBI" id="CHEBI:43474"/>
        <dbReference type="ChEBI" id="CHEBI:456216"/>
    </reaction>
    <physiologicalReaction direction="left-to-right" evidence="26">
        <dbReference type="Rhea" id="RHEA:66745"/>
    </physiologicalReaction>
</comment>
<reference evidence="35" key="3">
    <citation type="submission" date="2025-09" db="UniProtKB">
        <authorList>
            <consortium name="Ensembl"/>
        </authorList>
    </citation>
    <scope>IDENTIFICATION</scope>
</reference>
<dbReference type="GO" id="GO:0030218">
    <property type="term" value="P:erythrocyte differentiation"/>
    <property type="evidence" value="ECO:0007669"/>
    <property type="project" value="Ensembl"/>
</dbReference>
<evidence type="ECO:0000256" key="30">
    <source>
        <dbReference type="SAM" id="MobiDB-lite"/>
    </source>
</evidence>
<comment type="catalytic activity">
    <reaction evidence="27">
        <text>3',5'-cyclic GMP(in) + ATP + H2O = 3',5'-cyclic GMP(out) + ADP + phosphate + H(+)</text>
        <dbReference type="Rhea" id="RHEA:66188"/>
        <dbReference type="ChEBI" id="CHEBI:15377"/>
        <dbReference type="ChEBI" id="CHEBI:15378"/>
        <dbReference type="ChEBI" id="CHEBI:30616"/>
        <dbReference type="ChEBI" id="CHEBI:43474"/>
        <dbReference type="ChEBI" id="CHEBI:57746"/>
        <dbReference type="ChEBI" id="CHEBI:456216"/>
    </reaction>
    <physiologicalReaction direction="left-to-right" evidence="27">
        <dbReference type="Rhea" id="RHEA:66189"/>
    </physiologicalReaction>
</comment>
<dbReference type="Proteomes" id="UP000694397">
    <property type="component" value="Chromosome 10"/>
</dbReference>
<evidence type="ECO:0000256" key="10">
    <source>
        <dbReference type="ARBA" id="ARBA00022692"/>
    </source>
</evidence>
<feature type="transmembrane region" description="Helical" evidence="31">
    <location>
        <begin position="1103"/>
        <end position="1126"/>
    </location>
</feature>
<dbReference type="InterPro" id="IPR003439">
    <property type="entry name" value="ABC_transporter-like_ATP-bd"/>
</dbReference>
<dbReference type="GO" id="GO:0016323">
    <property type="term" value="C:basolateral plasma membrane"/>
    <property type="evidence" value="ECO:0007669"/>
    <property type="project" value="UniProtKB-SubCell"/>
</dbReference>
<keyword evidence="9" id="KW-0597">Phosphoprotein</keyword>
<feature type="transmembrane region" description="Helical" evidence="31">
    <location>
        <begin position="1025"/>
        <end position="1041"/>
    </location>
</feature>
<dbReference type="GO" id="GO:0016887">
    <property type="term" value="F:ATP hydrolysis activity"/>
    <property type="evidence" value="ECO:0007669"/>
    <property type="project" value="InterPro"/>
</dbReference>